<evidence type="ECO:0008006" key="2">
    <source>
        <dbReference type="Google" id="ProtNLM"/>
    </source>
</evidence>
<dbReference type="AlphaFoldDB" id="X0SYT3"/>
<gene>
    <name evidence="1" type="ORF">S01H1_28698</name>
</gene>
<dbReference type="PANTHER" id="PTHR39338:SF5">
    <property type="entry name" value="BLR6139 PROTEIN"/>
    <property type="match status" value="1"/>
</dbReference>
<name>X0SYT3_9ZZZZ</name>
<accession>X0SYT3</accession>
<protein>
    <recommendedName>
        <fullName evidence="2">VWA-like domain-containing protein</fullName>
    </recommendedName>
</protein>
<evidence type="ECO:0000313" key="1">
    <source>
        <dbReference type="EMBL" id="GAF86129.1"/>
    </source>
</evidence>
<reference evidence="1" key="1">
    <citation type="journal article" date="2014" name="Front. Microbiol.">
        <title>High frequency of phylogenetically diverse reductive dehalogenase-homologous genes in deep subseafloor sedimentary metagenomes.</title>
        <authorList>
            <person name="Kawai M."/>
            <person name="Futagami T."/>
            <person name="Toyoda A."/>
            <person name="Takaki Y."/>
            <person name="Nishi S."/>
            <person name="Hori S."/>
            <person name="Arai W."/>
            <person name="Tsubouchi T."/>
            <person name="Morono Y."/>
            <person name="Uchiyama I."/>
            <person name="Ito T."/>
            <person name="Fujiyama A."/>
            <person name="Inagaki F."/>
            <person name="Takami H."/>
        </authorList>
    </citation>
    <scope>NUCLEOTIDE SEQUENCE</scope>
    <source>
        <strain evidence="1">Expedition CK06-06</strain>
    </source>
</reference>
<dbReference type="PANTHER" id="PTHR39338">
    <property type="entry name" value="BLL5662 PROTEIN-RELATED"/>
    <property type="match status" value="1"/>
</dbReference>
<comment type="caution">
    <text evidence="1">The sequence shown here is derived from an EMBL/GenBank/DDBJ whole genome shotgun (WGS) entry which is preliminary data.</text>
</comment>
<feature type="non-terminal residue" evidence="1">
    <location>
        <position position="242"/>
    </location>
</feature>
<dbReference type="Pfam" id="PF05762">
    <property type="entry name" value="VWA_CoxE"/>
    <property type="match status" value="1"/>
</dbReference>
<proteinExistence type="predicted"/>
<dbReference type="InterPro" id="IPR008912">
    <property type="entry name" value="Uncharacterised_CoxE"/>
</dbReference>
<dbReference type="EMBL" id="BARS01017552">
    <property type="protein sequence ID" value="GAF86129.1"/>
    <property type="molecule type" value="Genomic_DNA"/>
</dbReference>
<sequence length="242" mass="27974">MLISQGHAELMASLMEAVQEAQTSEIKFFTQKGLYTHRILSHMGIDGLDSDIRLLRQENTPGSIQQAAQLQEARDRLFENVRGFVEREHALYARAPTEDIMERYLKNAKLGELEKSDYDRMYVIVRKMAKRLSAIYSRRMRSFRRGHLDARKTLRKNMAYEGVPFDIEWKKKKIDRPDVIVICDVSRSVATTVRFFLLLVYSLNKAVIKIRSFIFCSNLVEASSVFDNYPVQEAVAKLQTGT</sequence>
<organism evidence="1">
    <name type="scientific">marine sediment metagenome</name>
    <dbReference type="NCBI Taxonomy" id="412755"/>
    <lineage>
        <taxon>unclassified sequences</taxon>
        <taxon>metagenomes</taxon>
        <taxon>ecological metagenomes</taxon>
    </lineage>
</organism>